<protein>
    <submittedName>
        <fullName evidence="1">Uncharacterized protein</fullName>
    </submittedName>
</protein>
<accession>A0A1J1C8S4</accession>
<evidence type="ECO:0000313" key="2">
    <source>
        <dbReference type="Proteomes" id="UP000183868"/>
    </source>
</evidence>
<dbReference type="Proteomes" id="UP000183868">
    <property type="component" value="Chromosome"/>
</dbReference>
<dbReference type="AlphaFoldDB" id="A0A1J1C8S4"/>
<organism evidence="1 2">
    <name type="scientific">Caldithrix abyssi DSM 13497</name>
    <dbReference type="NCBI Taxonomy" id="880073"/>
    <lineage>
        <taxon>Bacteria</taxon>
        <taxon>Pseudomonadati</taxon>
        <taxon>Calditrichota</taxon>
        <taxon>Calditrichia</taxon>
        <taxon>Calditrichales</taxon>
        <taxon>Calditrichaceae</taxon>
        <taxon>Caldithrix</taxon>
    </lineage>
</organism>
<dbReference type="KEGG" id="caby:Cabys_1571"/>
<sequence length="255" mass="29783">MSGGKMDHGERAYVRKILAGLTLIFVTGFLSQSGAQDSLRTKLFGIKPHLLQIAPLHLAGDSLNIQMKYRSFPLPRQYYDLKRVMPANRFLWDYRESSYYTPLWVQDKLARIMNRPSPGEVMPIFPIALIAARLAMQQLEINKKIAIKAQDYLVDRKYWPILKALWEKAPQSAEQLYRLEAIKKGRTLEILKQDLQFLVEQKLLKWRTLDGEPTQYFPAQSRGKAILLLEQALQNDRFTLQQKQHFFKLKNYITD</sequence>
<proteinExistence type="predicted"/>
<dbReference type="EMBL" id="CP018099">
    <property type="protein sequence ID" value="APF18320.1"/>
    <property type="molecule type" value="Genomic_DNA"/>
</dbReference>
<evidence type="ECO:0000313" key="1">
    <source>
        <dbReference type="EMBL" id="APF18320.1"/>
    </source>
</evidence>
<gene>
    <name evidence="1" type="ORF">Cabys_1571</name>
</gene>
<reference evidence="1 2" key="1">
    <citation type="submission" date="2016-11" db="EMBL/GenBank/DDBJ databases">
        <title>Genomic analysis of Caldithrix abyssi and proposal of a novel bacterial phylum Caldithrichaeota.</title>
        <authorList>
            <person name="Kublanov I."/>
            <person name="Sigalova O."/>
            <person name="Gavrilov S."/>
            <person name="Lebedinsky A."/>
            <person name="Ivanova N."/>
            <person name="Daum C."/>
            <person name="Reddy T."/>
            <person name="Klenk H.P."/>
            <person name="Goker M."/>
            <person name="Reva O."/>
            <person name="Miroshnichenko M."/>
            <person name="Kyprides N."/>
            <person name="Woyke T."/>
            <person name="Gelfand M."/>
        </authorList>
    </citation>
    <scope>NUCLEOTIDE SEQUENCE [LARGE SCALE GENOMIC DNA]</scope>
    <source>
        <strain evidence="1 2">LF13</strain>
    </source>
</reference>
<name>A0A1J1C8S4_CALAY</name>